<evidence type="ECO:0000313" key="1">
    <source>
        <dbReference type="EMBL" id="RAL51657.1"/>
    </source>
</evidence>
<dbReference type="Proteomes" id="UP000249390">
    <property type="component" value="Unassembled WGS sequence"/>
</dbReference>
<keyword evidence="2" id="KW-1185">Reference proteome</keyword>
<reference evidence="1 2" key="1">
    <citation type="submission" date="2018-06" db="EMBL/GenBank/DDBJ databases">
        <title>The Genome of Cuscuta australis (Dodder) Provides Insight into the Evolution of Plant Parasitism.</title>
        <authorList>
            <person name="Liu H."/>
        </authorList>
    </citation>
    <scope>NUCLEOTIDE SEQUENCE [LARGE SCALE GENOMIC DNA]</scope>
    <source>
        <strain evidence="2">cv. Yunnan</strain>
        <tissue evidence="1">Vines</tissue>
    </source>
</reference>
<evidence type="ECO:0000313" key="2">
    <source>
        <dbReference type="Proteomes" id="UP000249390"/>
    </source>
</evidence>
<organism evidence="1 2">
    <name type="scientific">Cuscuta australis</name>
    <dbReference type="NCBI Taxonomy" id="267555"/>
    <lineage>
        <taxon>Eukaryota</taxon>
        <taxon>Viridiplantae</taxon>
        <taxon>Streptophyta</taxon>
        <taxon>Embryophyta</taxon>
        <taxon>Tracheophyta</taxon>
        <taxon>Spermatophyta</taxon>
        <taxon>Magnoliopsida</taxon>
        <taxon>eudicotyledons</taxon>
        <taxon>Gunneridae</taxon>
        <taxon>Pentapetalae</taxon>
        <taxon>asterids</taxon>
        <taxon>lamiids</taxon>
        <taxon>Solanales</taxon>
        <taxon>Convolvulaceae</taxon>
        <taxon>Cuscuteae</taxon>
        <taxon>Cuscuta</taxon>
        <taxon>Cuscuta subgen. Grammica</taxon>
        <taxon>Cuscuta sect. Cleistogrammica</taxon>
    </lineage>
</organism>
<sequence length="111" mass="12853">MNKDVSYCIRDQITSKWGYINRKIRKFIRVYEECSRSRKSGMNNTDVLRLAIARYQDDEHQGKVPIDLWRSSADAEVEVAQSSSEPPNPFAFSTEALACCRVIRPLNPWAR</sequence>
<proteinExistence type="predicted"/>
<gene>
    <name evidence="1" type="ORF">DM860_010375</name>
</gene>
<protein>
    <submittedName>
        <fullName evidence="1">Uncharacterized protein</fullName>
    </submittedName>
</protein>
<dbReference type="AlphaFoldDB" id="A0A328E1A1"/>
<accession>A0A328E1A1</accession>
<dbReference type="EMBL" id="NQVE01000046">
    <property type="protein sequence ID" value="RAL51657.1"/>
    <property type="molecule type" value="Genomic_DNA"/>
</dbReference>
<name>A0A328E1A1_9ASTE</name>
<comment type="caution">
    <text evidence="1">The sequence shown here is derived from an EMBL/GenBank/DDBJ whole genome shotgun (WGS) entry which is preliminary data.</text>
</comment>